<dbReference type="OrthoDB" id="1807481at2"/>
<dbReference type="AlphaFoldDB" id="A0A1I2WIC1"/>
<feature type="compositionally biased region" description="Basic and acidic residues" evidence="1">
    <location>
        <begin position="186"/>
        <end position="205"/>
    </location>
</feature>
<evidence type="ECO:0000256" key="1">
    <source>
        <dbReference type="SAM" id="MobiDB-lite"/>
    </source>
</evidence>
<evidence type="ECO:0000313" key="3">
    <source>
        <dbReference type="Proteomes" id="UP000199337"/>
    </source>
</evidence>
<dbReference type="STRING" id="341036.SAMN05660649_03440"/>
<feature type="region of interest" description="Disordered" evidence="1">
    <location>
        <begin position="136"/>
        <end position="211"/>
    </location>
</feature>
<accession>A0A1I2WIC1</accession>
<reference evidence="3" key="1">
    <citation type="submission" date="2016-10" db="EMBL/GenBank/DDBJ databases">
        <authorList>
            <person name="Varghese N."/>
            <person name="Submissions S."/>
        </authorList>
    </citation>
    <scope>NUCLEOTIDE SEQUENCE [LARGE SCALE GENOMIC DNA]</scope>
    <source>
        <strain evidence="3">DSM 17038</strain>
    </source>
</reference>
<dbReference type="RefSeq" id="WP_092472587.1">
    <property type="nucleotide sequence ID" value="NZ_FOOX01000013.1"/>
</dbReference>
<sequence length="211" mass="22648">MAVEDQEKMEKTLIKLLEYQKEHNINSQDLMTMMSLISLMSMIDVLNRDKPAGAANPDANNLQAMLGPLLGLLASGMGSAGGGEAGKQPPFNPAMLFNLLSAFGGGQPKGGQPKGGQPDLSGLMWLLAPLFGGQGGAFKQGPAQSDTTAPNGPSQPVQREINLDLKEKKTKENKPQESNPPTEIIKSIREDERKEKLPKPGEVLEWKFGVS</sequence>
<gene>
    <name evidence="2" type="ORF">SAMN05660649_03440</name>
</gene>
<feature type="compositionally biased region" description="Polar residues" evidence="1">
    <location>
        <begin position="142"/>
        <end position="157"/>
    </location>
</feature>
<evidence type="ECO:0000313" key="2">
    <source>
        <dbReference type="EMBL" id="SFG99361.1"/>
    </source>
</evidence>
<feature type="compositionally biased region" description="Basic and acidic residues" evidence="1">
    <location>
        <begin position="161"/>
        <end position="175"/>
    </location>
</feature>
<dbReference type="EMBL" id="FOOX01000013">
    <property type="protein sequence ID" value="SFG99361.1"/>
    <property type="molecule type" value="Genomic_DNA"/>
</dbReference>
<keyword evidence="3" id="KW-1185">Reference proteome</keyword>
<name>A0A1I2WIC1_9FIRM</name>
<protein>
    <submittedName>
        <fullName evidence="2">Uncharacterized protein</fullName>
    </submittedName>
</protein>
<organism evidence="2 3">
    <name type="scientific">Desulfotruncus arcticus DSM 17038</name>
    <dbReference type="NCBI Taxonomy" id="1121424"/>
    <lineage>
        <taxon>Bacteria</taxon>
        <taxon>Bacillati</taxon>
        <taxon>Bacillota</taxon>
        <taxon>Clostridia</taxon>
        <taxon>Eubacteriales</taxon>
        <taxon>Desulfallaceae</taxon>
        <taxon>Desulfotruncus</taxon>
    </lineage>
</organism>
<dbReference type="Proteomes" id="UP000199337">
    <property type="component" value="Unassembled WGS sequence"/>
</dbReference>
<proteinExistence type="predicted"/>